<dbReference type="CDD" id="cd00860">
    <property type="entry name" value="ThrRS_anticodon"/>
    <property type="match status" value="1"/>
</dbReference>
<comment type="similarity">
    <text evidence="1 13">Belongs to the class-II aminoacyl-tRNA synthetase family.</text>
</comment>
<dbReference type="HAMAP" id="MF_00184">
    <property type="entry name" value="Thr_tRNA_synth"/>
    <property type="match status" value="1"/>
</dbReference>
<dbReference type="Gene3D" id="3.30.54.20">
    <property type="match status" value="1"/>
</dbReference>
<dbReference type="InterPro" id="IPR012676">
    <property type="entry name" value="TGS-like"/>
</dbReference>
<keyword evidence="11 13" id="KW-0030">Aminoacyl-tRNA synthetase</keyword>
<dbReference type="InterPro" id="IPR033728">
    <property type="entry name" value="ThrRS_core"/>
</dbReference>
<dbReference type="GO" id="GO:0046872">
    <property type="term" value="F:metal ion binding"/>
    <property type="evidence" value="ECO:0007669"/>
    <property type="project" value="UniProtKB-KW"/>
</dbReference>
<keyword evidence="3 13" id="KW-0820">tRNA-binding</keyword>
<keyword evidence="2 13" id="KW-0963">Cytoplasm</keyword>
<dbReference type="Gene3D" id="3.30.930.10">
    <property type="entry name" value="Bira Bifunctional Protein, Domain 2"/>
    <property type="match status" value="1"/>
</dbReference>
<dbReference type="EC" id="6.1.1.3" evidence="13"/>
<dbReference type="GO" id="GO:0005524">
    <property type="term" value="F:ATP binding"/>
    <property type="evidence" value="ECO:0007669"/>
    <property type="project" value="UniProtKB-UniRule"/>
</dbReference>
<dbReference type="FunFam" id="3.30.980.10:FF:000005">
    <property type="entry name" value="Threonyl-tRNA synthetase, mitochondrial"/>
    <property type="match status" value="1"/>
</dbReference>
<keyword evidence="9 13" id="KW-0694">RNA-binding</keyword>
<evidence type="ECO:0000256" key="5">
    <source>
        <dbReference type="ARBA" id="ARBA00022723"/>
    </source>
</evidence>
<dbReference type="Proteomes" id="UP000483379">
    <property type="component" value="Unassembled WGS sequence"/>
</dbReference>
<evidence type="ECO:0000256" key="3">
    <source>
        <dbReference type="ARBA" id="ARBA00022555"/>
    </source>
</evidence>
<sequence>MPLITLPDGSQRPFDQPVSVHDVAASIGPGLAKAALAGRVNGALVDTSYVMSTDAELAIVTSKDEETALELMRHDAAHVMAQAVQELYPGTQVTIGPAIENGFYYDFARDEPFTPADLEQIEARMHEIVKRNLPIVREVMDREEAKRVFGELGEQYKVEIIDDIIPEGEAVSIYRQGDWFDVCRGPHLPSTGKLGNGFKLTKLAGAYWRGDSSNAMLQRIYGTAWRDKKELKAYLRRLEEAEKRDHRKLGKQLDLFHFQDEAPGMAFWHAKGRVIYRLAEAYMREKLDQYGYQEVETPQVLDRSLWERSGHWEKFADDMFTTHLDERDYAIKPMNCPGHIQLFNQGLKSYRDLPLRIAEFGVVHRNEPSGTLHGLMRARRFTQDDAHVFCTEEQLQPEVATLIEMVFETYRDFGFTEIELALSLRPEKRVGSDALWDKGEAALAKSLTDKGLEYKVKPGEGAFYGPKIEFTLHDSIGRAWQCGTIQVDFSMPGRLGAHYIAEDNSKQTPVMIHRAILGSVERFIGILIEHYAGLLPVWLSPVQAVLLNITDRQAAFVEEAAKTLRNKGFRVETDLRNEKIGFKIREHTLQRVPYLLVVGDREVEARSLSVRDRQGQDLGTFTLDAFSERLSEEVANRIH</sequence>
<dbReference type="EMBL" id="JAAIJQ010000001">
    <property type="protein sequence ID" value="NEV60307.1"/>
    <property type="molecule type" value="Genomic_DNA"/>
</dbReference>
<dbReference type="InterPro" id="IPR047246">
    <property type="entry name" value="ThrRS_anticodon"/>
</dbReference>
<dbReference type="RefSeq" id="WP_164450355.1">
    <property type="nucleotide sequence ID" value="NZ_JAAIJQ010000001.1"/>
</dbReference>
<dbReference type="InterPro" id="IPR004095">
    <property type="entry name" value="TGS"/>
</dbReference>
<evidence type="ECO:0000313" key="17">
    <source>
        <dbReference type="Proteomes" id="UP000483379"/>
    </source>
</evidence>
<dbReference type="SUPFAM" id="SSF55681">
    <property type="entry name" value="Class II aaRS and biotin synthetases"/>
    <property type="match status" value="1"/>
</dbReference>
<evidence type="ECO:0000256" key="4">
    <source>
        <dbReference type="ARBA" id="ARBA00022598"/>
    </source>
</evidence>
<dbReference type="PANTHER" id="PTHR11451">
    <property type="entry name" value="THREONINE-TRNA LIGASE"/>
    <property type="match status" value="1"/>
</dbReference>
<dbReference type="NCBIfam" id="TIGR00418">
    <property type="entry name" value="thrS"/>
    <property type="match status" value="1"/>
</dbReference>
<evidence type="ECO:0000256" key="12">
    <source>
        <dbReference type="ARBA" id="ARBA00049515"/>
    </source>
</evidence>
<feature type="region of interest" description="Catalytic" evidence="13">
    <location>
        <begin position="245"/>
        <end position="536"/>
    </location>
</feature>
<evidence type="ECO:0000256" key="7">
    <source>
        <dbReference type="ARBA" id="ARBA00022833"/>
    </source>
</evidence>
<dbReference type="GO" id="GO:0000049">
    <property type="term" value="F:tRNA binding"/>
    <property type="evidence" value="ECO:0007669"/>
    <property type="project" value="UniProtKB-KW"/>
</dbReference>
<dbReference type="InterPro" id="IPR004154">
    <property type="entry name" value="Anticodon-bd"/>
</dbReference>
<dbReference type="SUPFAM" id="SSF55186">
    <property type="entry name" value="ThrRS/AlaRS common domain"/>
    <property type="match status" value="1"/>
</dbReference>
<dbReference type="FunFam" id="3.10.20.30:FF:000005">
    <property type="entry name" value="Threonine--tRNA ligase"/>
    <property type="match status" value="1"/>
</dbReference>
<dbReference type="CDD" id="cd01667">
    <property type="entry name" value="TGS_ThrRS"/>
    <property type="match status" value="1"/>
</dbReference>
<evidence type="ECO:0000256" key="11">
    <source>
        <dbReference type="ARBA" id="ARBA00023146"/>
    </source>
</evidence>
<evidence type="ECO:0000256" key="10">
    <source>
        <dbReference type="ARBA" id="ARBA00022917"/>
    </source>
</evidence>
<dbReference type="Pfam" id="PF02824">
    <property type="entry name" value="TGS"/>
    <property type="match status" value="1"/>
</dbReference>
<name>A0A6M0JVG4_9GAMM</name>
<dbReference type="Gene3D" id="3.40.50.800">
    <property type="entry name" value="Anticodon-binding domain"/>
    <property type="match status" value="1"/>
</dbReference>
<dbReference type="SUPFAM" id="SSF52954">
    <property type="entry name" value="Class II aaRS ABD-related"/>
    <property type="match status" value="1"/>
</dbReference>
<evidence type="ECO:0000256" key="8">
    <source>
        <dbReference type="ARBA" id="ARBA00022840"/>
    </source>
</evidence>
<dbReference type="InterPro" id="IPR018163">
    <property type="entry name" value="Thr/Ala-tRNA-synth_IIc_edit"/>
</dbReference>
<proteinExistence type="inferred from homology"/>
<reference evidence="16 17" key="1">
    <citation type="submission" date="2020-02" db="EMBL/GenBank/DDBJ databases">
        <title>Genome sequences of Thiorhodococcus mannitoliphagus and Thiorhodococcus minor, purple sulfur photosynthetic bacteria in the gammaproteobacterial family, Chromatiaceae.</title>
        <authorList>
            <person name="Aviles F.A."/>
            <person name="Meyer T.E."/>
            <person name="Kyndt J.A."/>
        </authorList>
    </citation>
    <scope>NUCLEOTIDE SEQUENCE [LARGE SCALE GENOMIC DNA]</scope>
    <source>
        <strain evidence="16 17">DSM 11518</strain>
    </source>
</reference>
<feature type="domain" description="TGS" evidence="15">
    <location>
        <begin position="1"/>
        <end position="61"/>
    </location>
</feature>
<gene>
    <name evidence="13 16" type="primary">thrS</name>
    <name evidence="16" type="ORF">G3446_00070</name>
</gene>
<comment type="cofactor">
    <cofactor evidence="13">
        <name>Zn(2+)</name>
        <dbReference type="ChEBI" id="CHEBI:29105"/>
    </cofactor>
    <text evidence="13">Binds 1 zinc ion per subunit.</text>
</comment>
<keyword evidence="5 13" id="KW-0479">Metal-binding</keyword>
<keyword evidence="6 13" id="KW-0547">Nucleotide-binding</keyword>
<dbReference type="PROSITE" id="PS51880">
    <property type="entry name" value="TGS"/>
    <property type="match status" value="1"/>
</dbReference>
<dbReference type="InterPro" id="IPR012675">
    <property type="entry name" value="Beta-grasp_dom_sf"/>
</dbReference>
<dbReference type="GO" id="GO:0006435">
    <property type="term" value="P:threonyl-tRNA aminoacylation"/>
    <property type="evidence" value="ECO:0007669"/>
    <property type="project" value="UniProtKB-UniRule"/>
</dbReference>
<keyword evidence="8 13" id="KW-0067">ATP-binding</keyword>
<dbReference type="InterPro" id="IPR012947">
    <property type="entry name" value="tRNA_SAD"/>
</dbReference>
<comment type="caution">
    <text evidence="16">The sequence shown here is derived from an EMBL/GenBank/DDBJ whole genome shotgun (WGS) entry which is preliminary data.</text>
</comment>
<comment type="subunit">
    <text evidence="13">Homodimer.</text>
</comment>
<dbReference type="GO" id="GO:0005829">
    <property type="term" value="C:cytosol"/>
    <property type="evidence" value="ECO:0007669"/>
    <property type="project" value="TreeGrafter"/>
</dbReference>
<comment type="subcellular location">
    <subcellularLocation>
        <location evidence="13">Cytoplasm</location>
    </subcellularLocation>
</comment>
<dbReference type="InterPro" id="IPR036621">
    <property type="entry name" value="Anticodon-bd_dom_sf"/>
</dbReference>
<dbReference type="InterPro" id="IPR045864">
    <property type="entry name" value="aa-tRNA-synth_II/BPL/LPL"/>
</dbReference>
<dbReference type="InterPro" id="IPR006195">
    <property type="entry name" value="aa-tRNA-synth_II"/>
</dbReference>
<dbReference type="PANTHER" id="PTHR11451:SF44">
    <property type="entry name" value="THREONINE--TRNA LIGASE, CHLOROPLASTIC_MITOCHONDRIAL 2"/>
    <property type="match status" value="1"/>
</dbReference>
<dbReference type="CDD" id="cd00771">
    <property type="entry name" value="ThrRS_core"/>
    <property type="match status" value="1"/>
</dbReference>
<dbReference type="InterPro" id="IPR002314">
    <property type="entry name" value="aa-tRNA-synt_IIb"/>
</dbReference>
<dbReference type="FunFam" id="3.30.54.20:FF:000002">
    <property type="entry name" value="Threonine--tRNA ligase"/>
    <property type="match status" value="1"/>
</dbReference>
<evidence type="ECO:0000259" key="14">
    <source>
        <dbReference type="PROSITE" id="PS50862"/>
    </source>
</evidence>
<dbReference type="Gene3D" id="3.10.20.30">
    <property type="match status" value="1"/>
</dbReference>
<organism evidence="16 17">
    <name type="scientific">Thiorhodococcus minor</name>
    <dbReference type="NCBI Taxonomy" id="57489"/>
    <lineage>
        <taxon>Bacteria</taxon>
        <taxon>Pseudomonadati</taxon>
        <taxon>Pseudomonadota</taxon>
        <taxon>Gammaproteobacteria</taxon>
        <taxon>Chromatiales</taxon>
        <taxon>Chromatiaceae</taxon>
        <taxon>Thiorhodococcus</taxon>
    </lineage>
</organism>
<keyword evidence="7 13" id="KW-0862">Zinc</keyword>
<keyword evidence="17" id="KW-1185">Reference proteome</keyword>
<evidence type="ECO:0000256" key="9">
    <source>
        <dbReference type="ARBA" id="ARBA00022884"/>
    </source>
</evidence>
<dbReference type="GO" id="GO:0004829">
    <property type="term" value="F:threonine-tRNA ligase activity"/>
    <property type="evidence" value="ECO:0007669"/>
    <property type="project" value="UniProtKB-UniRule"/>
</dbReference>
<feature type="binding site" evidence="13">
    <location>
        <position position="513"/>
    </location>
    <ligand>
        <name>Zn(2+)</name>
        <dbReference type="ChEBI" id="CHEBI:29105"/>
        <note>catalytic</note>
    </ligand>
</feature>
<accession>A0A6M0JVG4</accession>
<evidence type="ECO:0000256" key="6">
    <source>
        <dbReference type="ARBA" id="ARBA00022741"/>
    </source>
</evidence>
<dbReference type="InterPro" id="IPR002320">
    <property type="entry name" value="Thr-tRNA-ligase_IIa"/>
</dbReference>
<protein>
    <recommendedName>
        <fullName evidence="13">Threonine--tRNA ligase</fullName>
        <ecNumber evidence="13">6.1.1.3</ecNumber>
    </recommendedName>
    <alternativeName>
        <fullName evidence="13">Threonyl-tRNA synthetase</fullName>
        <shortName evidence="13">ThrRS</shortName>
    </alternativeName>
</protein>
<dbReference type="AlphaFoldDB" id="A0A6M0JVG4"/>
<feature type="domain" description="Aminoacyl-transfer RNA synthetases class-II family profile" evidence="14">
    <location>
        <begin position="245"/>
        <end position="536"/>
    </location>
</feature>
<feature type="binding site" evidence="13">
    <location>
        <position position="336"/>
    </location>
    <ligand>
        <name>Zn(2+)</name>
        <dbReference type="ChEBI" id="CHEBI:29105"/>
        <note>catalytic</note>
    </ligand>
</feature>
<dbReference type="FunFam" id="3.30.930.10:FF:000002">
    <property type="entry name" value="Threonine--tRNA ligase"/>
    <property type="match status" value="1"/>
</dbReference>
<dbReference type="Pfam" id="PF03129">
    <property type="entry name" value="HGTP_anticodon"/>
    <property type="match status" value="1"/>
</dbReference>
<evidence type="ECO:0000259" key="15">
    <source>
        <dbReference type="PROSITE" id="PS51880"/>
    </source>
</evidence>
<comment type="catalytic activity">
    <reaction evidence="12 13">
        <text>tRNA(Thr) + L-threonine + ATP = L-threonyl-tRNA(Thr) + AMP + diphosphate + H(+)</text>
        <dbReference type="Rhea" id="RHEA:24624"/>
        <dbReference type="Rhea" id="RHEA-COMP:9670"/>
        <dbReference type="Rhea" id="RHEA-COMP:9704"/>
        <dbReference type="ChEBI" id="CHEBI:15378"/>
        <dbReference type="ChEBI" id="CHEBI:30616"/>
        <dbReference type="ChEBI" id="CHEBI:33019"/>
        <dbReference type="ChEBI" id="CHEBI:57926"/>
        <dbReference type="ChEBI" id="CHEBI:78442"/>
        <dbReference type="ChEBI" id="CHEBI:78534"/>
        <dbReference type="ChEBI" id="CHEBI:456215"/>
        <dbReference type="EC" id="6.1.1.3"/>
    </reaction>
</comment>
<evidence type="ECO:0000313" key="16">
    <source>
        <dbReference type="EMBL" id="NEV60307.1"/>
    </source>
</evidence>
<dbReference type="Pfam" id="PF07973">
    <property type="entry name" value="tRNA_SAD"/>
    <property type="match status" value="1"/>
</dbReference>
<dbReference type="SMART" id="SM00863">
    <property type="entry name" value="tRNA_SAD"/>
    <property type="match status" value="1"/>
</dbReference>
<keyword evidence="4 13" id="KW-0436">Ligase</keyword>
<dbReference type="Gene3D" id="3.30.980.10">
    <property type="entry name" value="Threonyl-trna Synthetase, Chain A, domain 2"/>
    <property type="match status" value="1"/>
</dbReference>
<evidence type="ECO:0000256" key="13">
    <source>
        <dbReference type="HAMAP-Rule" id="MF_00184"/>
    </source>
</evidence>
<dbReference type="PROSITE" id="PS50862">
    <property type="entry name" value="AA_TRNA_LIGASE_II"/>
    <property type="match status" value="1"/>
</dbReference>
<dbReference type="FunFam" id="3.40.50.800:FF:000001">
    <property type="entry name" value="Threonine--tRNA ligase"/>
    <property type="match status" value="1"/>
</dbReference>
<evidence type="ECO:0000256" key="2">
    <source>
        <dbReference type="ARBA" id="ARBA00022490"/>
    </source>
</evidence>
<evidence type="ECO:0000256" key="1">
    <source>
        <dbReference type="ARBA" id="ARBA00008226"/>
    </source>
</evidence>
<dbReference type="Pfam" id="PF00587">
    <property type="entry name" value="tRNA-synt_2b"/>
    <property type="match status" value="1"/>
</dbReference>
<dbReference type="SUPFAM" id="SSF81271">
    <property type="entry name" value="TGS-like"/>
    <property type="match status" value="1"/>
</dbReference>
<keyword evidence="10 13" id="KW-0648">Protein biosynthesis</keyword>
<dbReference type="PRINTS" id="PR01047">
    <property type="entry name" value="TRNASYNTHTHR"/>
</dbReference>
<feature type="binding site" evidence="13">
    <location>
        <position position="387"/>
    </location>
    <ligand>
        <name>Zn(2+)</name>
        <dbReference type="ChEBI" id="CHEBI:29105"/>
        <note>catalytic</note>
    </ligand>
</feature>